<dbReference type="Gene3D" id="2.60.220.50">
    <property type="match status" value="1"/>
</dbReference>
<sequence>MGVRKVHNEDCAEHTFLLGTEEITWPDTPSGDEWIASNCLDSSRRLIFRQCSGDTWIPDNTDTEARCVERTFAGEINVCPYGFQSATIQGSPGSSPQTLCFSMEFSSSNRTRCVQGNVFYMDLNFEQREQLITQGIPKISHQLYDQTAMIQSGRNLNSLYDENGDFEIQDTKCGRFGLSLKLNKSEVEFHCDDDICDDMCLSVNVTKEPLAASLTIEPCSSRILAIFKKPFINHSFCPPGYYAADYQPVTSSRAYACMSIELFSNPIPIEEVSDTEVKRSCSGSIMSLNKHDDMFMFMQLAHEINLQPGNSCLFSPTPTTSRIVTYSEWSTVDHATIDSHNLNWDRSMDYGRISDTDVVSYLAVKPNGEWTWEMFQVSCIFCVVEVVHEYPQMTLRYSLSAGLFHLTLRFSEFLYREKESDLGFFCQAKIGDVYKSDLKVSMSDTPEHYFVEFVGGGEYWCSGHTRKSGISYLCTNDILDTGIVYVFEVEAPSAASNKELVAFVNFFQTEYTFVKVVDSAVLLEAKESNAPFTFIFHLSLDLLDGIEIISDASLLKLTQYQTEVLYIYERLNQYRAYDETSEIFIKSVSLTEFCFHGSILSVEAIIWDIGNINETIFTSPLCFSDESNSRISRTCLGDPIYGAHWKDLVNASNCQSSVSDSILDLYGSLGDSGTNEDVVKNLSSILKDSLEVVLPLDVYLTSRIIERISNETFDDLGDIFEIYNSLQMIDERYLNISTSLNSTDILLEALDEILFGYVESTVDDVRRSSPTVESPLLQTFVLYPDSSGISGVALYKPKRAEGEDNDFTEYSSRFIYPNETFDEIFTNHSDGKDLIIGSYFPSDLLKNYPDITLVMTFFFTEKLFQSKSGKYFNSDGKVLSITILPEDDYSHLPSPLPIFFNYNETEDACRYWSFELTEWSSEGCFHAGIFTENSQQITLCECTHLTHYGCLISYNNMNKMFEIDEVHESALSMITIVGCSLSLCGTFGIFVTAFTFENWPEEITWPDTPSGDEWIASNCLDSSRRLIFRQCSGDTWIPDNTDTEARCVERTFAGEINVCPYGFQSATI</sequence>
<dbReference type="InterPro" id="IPR000203">
    <property type="entry name" value="GPS"/>
</dbReference>
<dbReference type="AlphaFoldDB" id="A0A9Q0MU71"/>
<dbReference type="EMBL" id="WJQU01000004">
    <property type="protein sequence ID" value="KAJ6636472.1"/>
    <property type="molecule type" value="Genomic_DNA"/>
</dbReference>
<keyword evidence="5" id="KW-0675">Receptor</keyword>
<keyword evidence="6" id="KW-1185">Reference proteome</keyword>
<dbReference type="PANTHER" id="PTHR45692">
    <property type="entry name" value="G_PROTEIN_RECEP_F2_4 DOMAIN-CONTAINING PROTEIN"/>
    <property type="match status" value="1"/>
</dbReference>
<accession>A0A9Q0MU71</accession>
<evidence type="ECO:0000256" key="1">
    <source>
        <dbReference type="ARBA" id="ARBA00004370"/>
    </source>
</evidence>
<keyword evidence="2" id="KW-0812">Transmembrane</keyword>
<dbReference type="OrthoDB" id="10037534at2759"/>
<comment type="subcellular location">
    <subcellularLocation>
        <location evidence="1">Membrane</location>
    </subcellularLocation>
</comment>
<evidence type="ECO:0000256" key="2">
    <source>
        <dbReference type="ARBA" id="ARBA00022692"/>
    </source>
</evidence>
<dbReference type="Proteomes" id="UP001151699">
    <property type="component" value="Chromosome C"/>
</dbReference>
<reference evidence="5" key="1">
    <citation type="submission" date="2022-07" db="EMBL/GenBank/DDBJ databases">
        <authorList>
            <person name="Trinca V."/>
            <person name="Uliana J.V.C."/>
            <person name="Torres T.T."/>
            <person name="Ward R.J."/>
            <person name="Monesi N."/>
        </authorList>
    </citation>
    <scope>NUCLEOTIDE SEQUENCE</scope>
    <source>
        <strain evidence="5">HSMRA1968</strain>
        <tissue evidence="5">Whole embryos</tissue>
    </source>
</reference>
<dbReference type="GO" id="GO:0016020">
    <property type="term" value="C:membrane"/>
    <property type="evidence" value="ECO:0007669"/>
    <property type="project" value="UniProtKB-SubCell"/>
</dbReference>
<protein>
    <submittedName>
        <fullName evidence="5">Adhesion G-protein coupled receptor G7</fullName>
    </submittedName>
</protein>
<evidence type="ECO:0000256" key="3">
    <source>
        <dbReference type="ARBA" id="ARBA00022989"/>
    </source>
</evidence>
<dbReference type="Pfam" id="PF01825">
    <property type="entry name" value="GPS"/>
    <property type="match status" value="1"/>
</dbReference>
<keyword evidence="3" id="KW-1133">Transmembrane helix</keyword>
<dbReference type="PANTHER" id="PTHR45692:SF1">
    <property type="entry name" value="G-PROTEIN COUPLED RECEPTORS FAMILY 2 PROFILE 2 DOMAIN-CONTAINING PROTEIN"/>
    <property type="match status" value="1"/>
</dbReference>
<comment type="caution">
    <text evidence="5">The sequence shown here is derived from an EMBL/GenBank/DDBJ whole genome shotgun (WGS) entry which is preliminary data.</text>
</comment>
<proteinExistence type="predicted"/>
<feature type="non-terminal residue" evidence="5">
    <location>
        <position position="1"/>
    </location>
</feature>
<keyword evidence="4" id="KW-0472">Membrane</keyword>
<organism evidence="5 6">
    <name type="scientific">Pseudolycoriella hygida</name>
    <dbReference type="NCBI Taxonomy" id="35572"/>
    <lineage>
        <taxon>Eukaryota</taxon>
        <taxon>Metazoa</taxon>
        <taxon>Ecdysozoa</taxon>
        <taxon>Arthropoda</taxon>
        <taxon>Hexapoda</taxon>
        <taxon>Insecta</taxon>
        <taxon>Pterygota</taxon>
        <taxon>Neoptera</taxon>
        <taxon>Endopterygota</taxon>
        <taxon>Diptera</taxon>
        <taxon>Nematocera</taxon>
        <taxon>Sciaroidea</taxon>
        <taxon>Sciaridae</taxon>
        <taxon>Pseudolycoriella</taxon>
    </lineage>
</organism>
<dbReference type="InterPro" id="IPR046338">
    <property type="entry name" value="GAIN_dom_sf"/>
</dbReference>
<evidence type="ECO:0000256" key="4">
    <source>
        <dbReference type="ARBA" id="ARBA00023136"/>
    </source>
</evidence>
<gene>
    <name evidence="5" type="primary">Adgrg7</name>
    <name evidence="5" type="ORF">Bhyg_15062</name>
</gene>
<name>A0A9Q0MU71_9DIPT</name>
<evidence type="ECO:0000313" key="6">
    <source>
        <dbReference type="Proteomes" id="UP001151699"/>
    </source>
</evidence>
<evidence type="ECO:0000313" key="5">
    <source>
        <dbReference type="EMBL" id="KAJ6636472.1"/>
    </source>
</evidence>